<dbReference type="PROSITE" id="PS50983">
    <property type="entry name" value="FE_B12_PBP"/>
    <property type="match status" value="1"/>
</dbReference>
<name>A0ABZ0QFB3_9VIBR</name>
<dbReference type="InterPro" id="IPR002491">
    <property type="entry name" value="ABC_transptr_periplasmic_BD"/>
</dbReference>
<dbReference type="PANTHER" id="PTHR30532:SF1">
    <property type="entry name" value="IRON(3+)-HYDROXAMATE-BINDING PROTEIN FHUD"/>
    <property type="match status" value="1"/>
</dbReference>
<evidence type="ECO:0000313" key="8">
    <source>
        <dbReference type="EMBL" id="WPC74208.1"/>
    </source>
</evidence>
<sequence>MRVMKKLSIRMMLLCCSMVLSAQVFAAPITVTDSLGQHTLPGIPKRVAALNWDILEQVIELGVTPITATDIDSYKDWVVKPEIPDSTESVGTRAEPNLEKIAQLKPDVILISDAQKELMPRLQQIAPVLLYANFSEQDNQGEVAIKEFKQLAHLLGKEAVAKQKLEQMDQRFTELKAQLHDHFGPKLPSVVTMRFANMTSTFIYTQNSMADYVLTKLGLTNAMPLPPAKWGITQKPIADLQHVTQGYVLYILPFAQEKELQKSFLWRAMPFVRNHHIQSVESVWSYGGAMSLMFTAEAFTDSLLKMAPQS</sequence>
<feature type="chain" id="PRO_5046409393" evidence="6">
    <location>
        <begin position="27"/>
        <end position="310"/>
    </location>
</feature>
<dbReference type="PRINTS" id="PR01715">
    <property type="entry name" value="FERRIBNDNGPP"/>
</dbReference>
<keyword evidence="4" id="KW-0410">Iron transport</keyword>
<dbReference type="RefSeq" id="WP_261894280.1">
    <property type="nucleotide sequence ID" value="NZ_AP024895.1"/>
</dbReference>
<evidence type="ECO:0000256" key="6">
    <source>
        <dbReference type="SAM" id="SignalP"/>
    </source>
</evidence>
<dbReference type="PANTHER" id="PTHR30532">
    <property type="entry name" value="IRON III DICITRATE-BINDING PERIPLASMIC PROTEIN"/>
    <property type="match status" value="1"/>
</dbReference>
<evidence type="ECO:0000259" key="7">
    <source>
        <dbReference type="PROSITE" id="PS50983"/>
    </source>
</evidence>
<proteinExistence type="inferred from homology"/>
<evidence type="ECO:0000256" key="2">
    <source>
        <dbReference type="ARBA" id="ARBA00008814"/>
    </source>
</evidence>
<dbReference type="SUPFAM" id="SSF53807">
    <property type="entry name" value="Helical backbone' metal receptor"/>
    <property type="match status" value="1"/>
</dbReference>
<evidence type="ECO:0000256" key="4">
    <source>
        <dbReference type="ARBA" id="ARBA00022496"/>
    </source>
</evidence>
<evidence type="ECO:0000256" key="5">
    <source>
        <dbReference type="ARBA" id="ARBA00022729"/>
    </source>
</evidence>
<evidence type="ECO:0000256" key="1">
    <source>
        <dbReference type="ARBA" id="ARBA00004196"/>
    </source>
</evidence>
<dbReference type="InterPro" id="IPR051313">
    <property type="entry name" value="Bact_iron-sidero_bind"/>
</dbReference>
<dbReference type="Pfam" id="PF01497">
    <property type="entry name" value="Peripla_BP_2"/>
    <property type="match status" value="1"/>
</dbReference>
<dbReference type="Gene3D" id="3.40.50.1980">
    <property type="entry name" value="Nitrogenase molybdenum iron protein domain"/>
    <property type="match status" value="2"/>
</dbReference>
<keyword evidence="5 6" id="KW-0732">Signal</keyword>
<comment type="similarity">
    <text evidence="2">Belongs to the bacterial solute-binding protein 8 family.</text>
</comment>
<feature type="domain" description="Fe/B12 periplasmic-binding" evidence="7">
    <location>
        <begin position="46"/>
        <end position="310"/>
    </location>
</feature>
<accession>A0ABZ0QFB3</accession>
<keyword evidence="4" id="KW-0406">Ion transport</keyword>
<dbReference type="EMBL" id="CP138203">
    <property type="protein sequence ID" value="WPC74208.1"/>
    <property type="molecule type" value="Genomic_DNA"/>
</dbReference>
<gene>
    <name evidence="8" type="ORF">R8Z52_02810</name>
</gene>
<comment type="subcellular location">
    <subcellularLocation>
        <location evidence="1">Cell envelope</location>
    </subcellularLocation>
</comment>
<reference evidence="8 9" key="1">
    <citation type="submission" date="2023-11" db="EMBL/GenBank/DDBJ databases">
        <title>Plant-associative lifestyle of Vibrio porteresiae and its evolutionary dynamics.</title>
        <authorList>
            <person name="Rameshkumar N."/>
            <person name="Kirti K."/>
        </authorList>
    </citation>
    <scope>NUCLEOTIDE SEQUENCE [LARGE SCALE GENOMIC DNA]</scope>
    <source>
        <strain evidence="8 9">MSSRF30</strain>
    </source>
</reference>
<keyword evidence="9" id="KW-1185">Reference proteome</keyword>
<evidence type="ECO:0000313" key="9">
    <source>
        <dbReference type="Proteomes" id="UP001304071"/>
    </source>
</evidence>
<evidence type="ECO:0000256" key="3">
    <source>
        <dbReference type="ARBA" id="ARBA00022448"/>
    </source>
</evidence>
<feature type="signal peptide" evidence="6">
    <location>
        <begin position="1"/>
        <end position="26"/>
    </location>
</feature>
<dbReference type="Proteomes" id="UP001304071">
    <property type="component" value="Chromosome 1"/>
</dbReference>
<dbReference type="CDD" id="cd01146">
    <property type="entry name" value="FhuD"/>
    <property type="match status" value="1"/>
</dbReference>
<keyword evidence="3" id="KW-0813">Transport</keyword>
<keyword evidence="4" id="KW-0408">Iron</keyword>
<protein>
    <submittedName>
        <fullName evidence="8">Iron-siderophore ABC transporter substrate-binding protein</fullName>
    </submittedName>
</protein>
<organism evidence="8 9">
    <name type="scientific">Vibrio porteresiae DSM 19223</name>
    <dbReference type="NCBI Taxonomy" id="1123496"/>
    <lineage>
        <taxon>Bacteria</taxon>
        <taxon>Pseudomonadati</taxon>
        <taxon>Pseudomonadota</taxon>
        <taxon>Gammaproteobacteria</taxon>
        <taxon>Vibrionales</taxon>
        <taxon>Vibrionaceae</taxon>
        <taxon>Vibrio</taxon>
    </lineage>
</organism>